<proteinExistence type="predicted"/>
<dbReference type="Proteomes" id="UP000178558">
    <property type="component" value="Unassembled WGS sequence"/>
</dbReference>
<sequence length="168" mass="18899">MKDRVDGDHANRVETIASELAPRKLTPKVLRQIDMLRKRVVTLTKDDGPSTLQGVVYGFAEDMMNTRCGAIKDVPRAIAGAITHRLNVLLDLEPAQIRFMLSSALGMHADLEDKSRATSEKEALEGNPKFKTEYERWARIHEERAITIRALRTRLHEPVSTSTPAQRA</sequence>
<accession>A0A1F7J5U3</accession>
<organism evidence="1 2">
    <name type="scientific">Candidatus Roizmanbacteria bacterium RIFCSPLOWO2_01_FULL_40_42</name>
    <dbReference type="NCBI Taxonomy" id="1802066"/>
    <lineage>
        <taxon>Bacteria</taxon>
        <taxon>Candidatus Roizmaniibacteriota</taxon>
    </lineage>
</organism>
<evidence type="ECO:0000313" key="1">
    <source>
        <dbReference type="EMBL" id="OGK50962.1"/>
    </source>
</evidence>
<dbReference type="AlphaFoldDB" id="A0A1F7J5U3"/>
<comment type="caution">
    <text evidence="1">The sequence shown here is derived from an EMBL/GenBank/DDBJ whole genome shotgun (WGS) entry which is preliminary data.</text>
</comment>
<gene>
    <name evidence="1" type="ORF">A3B50_01665</name>
</gene>
<dbReference type="EMBL" id="MGAQ01000010">
    <property type="protein sequence ID" value="OGK50962.1"/>
    <property type="molecule type" value="Genomic_DNA"/>
</dbReference>
<evidence type="ECO:0000313" key="2">
    <source>
        <dbReference type="Proteomes" id="UP000178558"/>
    </source>
</evidence>
<name>A0A1F7J5U3_9BACT</name>
<reference evidence="1 2" key="1">
    <citation type="journal article" date="2016" name="Nat. Commun.">
        <title>Thousands of microbial genomes shed light on interconnected biogeochemical processes in an aquifer system.</title>
        <authorList>
            <person name="Anantharaman K."/>
            <person name="Brown C.T."/>
            <person name="Hug L.A."/>
            <person name="Sharon I."/>
            <person name="Castelle C.J."/>
            <person name="Probst A.J."/>
            <person name="Thomas B.C."/>
            <person name="Singh A."/>
            <person name="Wilkins M.J."/>
            <person name="Karaoz U."/>
            <person name="Brodie E.L."/>
            <person name="Williams K.H."/>
            <person name="Hubbard S.S."/>
            <person name="Banfield J.F."/>
        </authorList>
    </citation>
    <scope>NUCLEOTIDE SEQUENCE [LARGE SCALE GENOMIC DNA]</scope>
</reference>
<protein>
    <submittedName>
        <fullName evidence="1">Uncharacterized protein</fullName>
    </submittedName>
</protein>